<keyword evidence="3" id="KW-1185">Reference proteome</keyword>
<feature type="signal peptide" evidence="1">
    <location>
        <begin position="1"/>
        <end position="23"/>
    </location>
</feature>
<protein>
    <recommendedName>
        <fullName evidence="4">Lipoprotein</fullName>
    </recommendedName>
</protein>
<organism evidence="2 3">
    <name type="scientific">Pseudodesulfovibrio sediminis</name>
    <dbReference type="NCBI Taxonomy" id="2810563"/>
    <lineage>
        <taxon>Bacteria</taxon>
        <taxon>Pseudomonadati</taxon>
        <taxon>Thermodesulfobacteriota</taxon>
        <taxon>Desulfovibrionia</taxon>
        <taxon>Desulfovibrionales</taxon>
        <taxon>Desulfovibrionaceae</taxon>
    </lineage>
</organism>
<accession>A0ABM7P583</accession>
<dbReference type="RefSeq" id="WP_229595196.1">
    <property type="nucleotide sequence ID" value="NZ_AP024485.1"/>
</dbReference>
<sequence>MKKYSLIFLVLLTMLGGCNTAQKNILDSGGESQLKKRAMQTRYFDTDDKKQTLQTVIATLQDLGFVVDKASFELGSVSATKLNGYRVRMTVVTRPRGTEQTTVRASATYNIEPIEDPVIYQQFFDALSKSMFLAAHMEE</sequence>
<name>A0ABM7P583_9BACT</name>
<dbReference type="PROSITE" id="PS51257">
    <property type="entry name" value="PROKAR_LIPOPROTEIN"/>
    <property type="match status" value="1"/>
</dbReference>
<evidence type="ECO:0000313" key="2">
    <source>
        <dbReference type="EMBL" id="BCS88006.1"/>
    </source>
</evidence>
<evidence type="ECO:0000313" key="3">
    <source>
        <dbReference type="Proteomes" id="UP001053296"/>
    </source>
</evidence>
<dbReference type="EMBL" id="AP024485">
    <property type="protein sequence ID" value="BCS88006.1"/>
    <property type="molecule type" value="Genomic_DNA"/>
</dbReference>
<dbReference type="Proteomes" id="UP001053296">
    <property type="component" value="Chromosome"/>
</dbReference>
<evidence type="ECO:0000256" key="1">
    <source>
        <dbReference type="SAM" id="SignalP"/>
    </source>
</evidence>
<keyword evidence="1" id="KW-0732">Signal</keyword>
<gene>
    <name evidence="2" type="ORF">PSDVSF_12480</name>
</gene>
<proteinExistence type="predicted"/>
<feature type="chain" id="PRO_5045351245" description="Lipoprotein" evidence="1">
    <location>
        <begin position="24"/>
        <end position="139"/>
    </location>
</feature>
<reference evidence="2" key="1">
    <citation type="journal article" date="2022" name="Arch. Microbiol.">
        <title>Pseudodesulfovibrio sediminis sp. nov., a mesophilic and neutrophilic sulfate-reducing bacterium isolated from sediment of a brackish lake.</title>
        <authorList>
            <person name="Takahashi A."/>
            <person name="Kojima H."/>
            <person name="Watanabe M."/>
            <person name="Fukui M."/>
        </authorList>
    </citation>
    <scope>NUCLEOTIDE SEQUENCE</scope>
    <source>
        <strain evidence="2">SF6</strain>
    </source>
</reference>
<evidence type="ECO:0008006" key="4">
    <source>
        <dbReference type="Google" id="ProtNLM"/>
    </source>
</evidence>